<sequence length="270" mass="30677">MENLFKIKNLIFIVLLSLVQLQWVYSQKRLVAHTISGEPYIEVNDSIKTLTKGTIIDNKTTLVMQPKDEVTLINKEGEITRVINTGQLTLEELSKLPKVKDNSSTVKKYFSYFWKEITNTMASDTNGSGVVYRGDEDILLQFPSHNSLILGAELNFEWQPIDGKEKNYYFVLLDSSNEVLLTLGTPSTKLSLLLDNKLLKKGETYHWCITETAYSSTINDLPKNSFTLLSVEDTKGTSKEIITLSQDLLKLGFKKENLKSILCLDFKICF</sequence>
<dbReference type="EMBL" id="JAVRIA010000001">
    <property type="protein sequence ID" value="MDT0557569.1"/>
    <property type="molecule type" value="Genomic_DNA"/>
</dbReference>
<evidence type="ECO:0000313" key="2">
    <source>
        <dbReference type="Proteomes" id="UP001259492"/>
    </source>
</evidence>
<accession>A0ABU2YHD1</accession>
<reference evidence="1 2" key="1">
    <citation type="submission" date="2023-09" db="EMBL/GenBank/DDBJ databases">
        <authorList>
            <person name="Rey-Velasco X."/>
        </authorList>
    </citation>
    <scope>NUCLEOTIDE SEQUENCE [LARGE SCALE GENOMIC DNA]</scope>
    <source>
        <strain evidence="1 2">W332</strain>
    </source>
</reference>
<name>A0ABU2YHD1_9FLAO</name>
<dbReference type="Proteomes" id="UP001259492">
    <property type="component" value="Unassembled WGS sequence"/>
</dbReference>
<evidence type="ECO:0000313" key="1">
    <source>
        <dbReference type="EMBL" id="MDT0557569.1"/>
    </source>
</evidence>
<keyword evidence="2" id="KW-1185">Reference proteome</keyword>
<gene>
    <name evidence="1" type="ORF">RM697_02840</name>
</gene>
<proteinExistence type="predicted"/>
<comment type="caution">
    <text evidence="1">The sequence shown here is derived from an EMBL/GenBank/DDBJ whole genome shotgun (WGS) entry which is preliminary data.</text>
</comment>
<dbReference type="RefSeq" id="WP_311426332.1">
    <property type="nucleotide sequence ID" value="NZ_JAVRIA010000001.1"/>
</dbReference>
<protein>
    <submittedName>
        <fullName evidence="1">Uncharacterized protein</fullName>
    </submittedName>
</protein>
<organism evidence="1 2">
    <name type="scientific">Microcosmobacter mediterraneus</name>
    <dbReference type="NCBI Taxonomy" id="3075607"/>
    <lineage>
        <taxon>Bacteria</taxon>
        <taxon>Pseudomonadati</taxon>
        <taxon>Bacteroidota</taxon>
        <taxon>Flavobacteriia</taxon>
        <taxon>Flavobacteriales</taxon>
        <taxon>Flavobacteriaceae</taxon>
        <taxon>Microcosmobacter</taxon>
    </lineage>
</organism>